<dbReference type="PANTHER" id="PTHR37945">
    <property type="entry name" value="EXTRACELLULAR TUNGSTATE BINDING PROTEIN"/>
    <property type="match status" value="1"/>
</dbReference>
<protein>
    <submittedName>
        <fullName evidence="3">ABC-type tungstate transport system permease component-like protein (Modular protein)</fullName>
    </submittedName>
</protein>
<keyword evidence="4" id="KW-1185">Reference proteome</keyword>
<organism evidence="3 4">
    <name type="scientific">Nitrolancea hollandica Lb</name>
    <dbReference type="NCBI Taxonomy" id="1129897"/>
    <lineage>
        <taxon>Bacteria</taxon>
        <taxon>Pseudomonadati</taxon>
        <taxon>Thermomicrobiota</taxon>
        <taxon>Thermomicrobia</taxon>
        <taxon>Sphaerobacterales</taxon>
        <taxon>Sphaerobacterineae</taxon>
        <taxon>Sphaerobacteraceae</taxon>
        <taxon>Nitrolancea</taxon>
    </lineage>
</organism>
<evidence type="ECO:0000259" key="2">
    <source>
        <dbReference type="Pfam" id="PF12849"/>
    </source>
</evidence>
<reference evidence="3 4" key="1">
    <citation type="journal article" date="2012" name="ISME J.">
        <title>Nitrification expanded: discovery, physiology and genomics of a nitrite-oxidizing bacterium from the phylum Chloroflexi.</title>
        <authorList>
            <person name="Sorokin D.Y."/>
            <person name="Lucker S."/>
            <person name="Vejmelkova D."/>
            <person name="Kostrikina N.A."/>
            <person name="Kleerebezem R."/>
            <person name="Rijpstra W.I."/>
            <person name="Damste J.S."/>
            <person name="Le Paslier D."/>
            <person name="Muyzer G."/>
            <person name="Wagner M."/>
            <person name="van Loosdrecht M.C."/>
            <person name="Daims H."/>
        </authorList>
    </citation>
    <scope>NUCLEOTIDE SEQUENCE [LARGE SCALE GENOMIC DNA]</scope>
    <source>
        <strain evidence="4">none</strain>
    </source>
</reference>
<accession>I4EHQ7</accession>
<sequence length="331" mass="35182">MTGHRWRLARRPGAVALAILLVMLLTACRSSVGTSSTPTTVSSATPVAGSSTASPSAPAKTATQPTPIPRTGATKEIILSTTTSTQDSGLLDALLPRFEQQTGYRVKPVAVGSGAAIALGERGEADVVLVHAPDSERPFVASSAGIDRQLVMYNDFVLVGPPDDPAGIRGTTDVLSALKQIAAKGSPFISRGDNSGTQQLELKLWKEVGITPGGQGWYVESGTGMGQTLQIADQRRAYILSDRGTYLAFKDRIKLDILAEKDERLLNVYHVIAVNPQRFPAVNAAGAQAFIGFLLAPETQQLIGDFGRDRYNQSLFVPCAQNHCGLKDPKD</sequence>
<dbReference type="SUPFAM" id="SSF53850">
    <property type="entry name" value="Periplasmic binding protein-like II"/>
    <property type="match status" value="1"/>
</dbReference>
<dbReference type="Gene3D" id="3.40.190.10">
    <property type="entry name" value="Periplasmic binding protein-like II"/>
    <property type="match status" value="2"/>
</dbReference>
<dbReference type="Pfam" id="PF12849">
    <property type="entry name" value="PBP_like_2"/>
    <property type="match status" value="1"/>
</dbReference>
<evidence type="ECO:0000313" key="4">
    <source>
        <dbReference type="Proteomes" id="UP000004221"/>
    </source>
</evidence>
<dbReference type="PROSITE" id="PS51257">
    <property type="entry name" value="PROKAR_LIPOPROTEIN"/>
    <property type="match status" value="1"/>
</dbReference>
<evidence type="ECO:0000313" key="3">
    <source>
        <dbReference type="EMBL" id="CCF84219.1"/>
    </source>
</evidence>
<name>I4EHQ7_9BACT</name>
<proteinExistence type="predicted"/>
<evidence type="ECO:0000256" key="1">
    <source>
        <dbReference type="SAM" id="MobiDB-lite"/>
    </source>
</evidence>
<feature type="domain" description="PBP" evidence="2">
    <location>
        <begin position="72"/>
        <end position="298"/>
    </location>
</feature>
<dbReference type="InterPro" id="IPR024370">
    <property type="entry name" value="PBP_domain"/>
</dbReference>
<dbReference type="EMBL" id="CAGS01000248">
    <property type="protein sequence ID" value="CCF84219.1"/>
    <property type="molecule type" value="Genomic_DNA"/>
</dbReference>
<comment type="caution">
    <text evidence="3">The sequence shown here is derived from an EMBL/GenBank/DDBJ whole genome shotgun (WGS) entry which is preliminary data.</text>
</comment>
<dbReference type="PANTHER" id="PTHR37945:SF1">
    <property type="entry name" value="EXTRACELLULAR TUNGSTATE BINDING PROTEIN"/>
    <property type="match status" value="1"/>
</dbReference>
<dbReference type="AlphaFoldDB" id="I4EHQ7"/>
<feature type="region of interest" description="Disordered" evidence="1">
    <location>
        <begin position="32"/>
        <end position="73"/>
    </location>
</feature>
<dbReference type="Proteomes" id="UP000004221">
    <property type="component" value="Unassembled WGS sequence"/>
</dbReference>
<dbReference type="RefSeq" id="WP_008478216.1">
    <property type="nucleotide sequence ID" value="NZ_CAGS01000248.1"/>
</dbReference>
<feature type="compositionally biased region" description="Low complexity" evidence="1">
    <location>
        <begin position="32"/>
        <end position="65"/>
    </location>
</feature>
<dbReference type="InterPro" id="IPR052738">
    <property type="entry name" value="ABC-Tungstate_binding"/>
</dbReference>
<gene>
    <name evidence="3" type="ORF">NITHO_3210027</name>
</gene>